<name>A0ABM1K439_GEKJA</name>
<dbReference type="PANTHER" id="PTHR12899:SF3">
    <property type="entry name" value="LARGE RIBOSOMAL SUBUNIT PROTEIN UL18M"/>
    <property type="match status" value="1"/>
</dbReference>
<dbReference type="Proteomes" id="UP000694871">
    <property type="component" value="Unplaced"/>
</dbReference>
<evidence type="ECO:0000313" key="6">
    <source>
        <dbReference type="Proteomes" id="UP000694871"/>
    </source>
</evidence>
<organism evidence="6 7">
    <name type="scientific">Gekko japonicus</name>
    <name type="common">Schlegel's Japanese gecko</name>
    <dbReference type="NCBI Taxonomy" id="146911"/>
    <lineage>
        <taxon>Eukaryota</taxon>
        <taxon>Metazoa</taxon>
        <taxon>Chordata</taxon>
        <taxon>Craniata</taxon>
        <taxon>Vertebrata</taxon>
        <taxon>Euteleostomi</taxon>
        <taxon>Lepidosauria</taxon>
        <taxon>Squamata</taxon>
        <taxon>Bifurcata</taxon>
        <taxon>Gekkota</taxon>
        <taxon>Gekkonidae</taxon>
        <taxon>Gekkoninae</taxon>
        <taxon>Gekko</taxon>
    </lineage>
</organism>
<dbReference type="InterPro" id="IPR005484">
    <property type="entry name" value="Ribosomal_uL18_bac/plant/anim"/>
</dbReference>
<evidence type="ECO:0000256" key="3">
    <source>
        <dbReference type="ARBA" id="ARBA00022980"/>
    </source>
</evidence>
<dbReference type="CDD" id="cd00432">
    <property type="entry name" value="Ribosomal_L18_L5e"/>
    <property type="match status" value="1"/>
</dbReference>
<dbReference type="Gene3D" id="3.30.420.80">
    <property type="entry name" value="Ribosomal protein S11"/>
    <property type="match status" value="1"/>
</dbReference>
<sequence length="186" mass="21173">MALRRWTLQLGTSAKGFLGPGQGIRFSSAISSSTPSFENELDLTENEIVAPDFTNRNPRNLEQLSLARKERGWKTTWPNQEYWHRLRLQQTHHHVRGYVEHCSGHIVVSASTQEWAIKKYLHRTTGVAACVNVGRVLAQRCLEAGISFVDFQVITPWEKHCDTLKGFQNAVSEGGVVLKELRRVYE</sequence>
<dbReference type="InterPro" id="IPR036967">
    <property type="entry name" value="Ribosomal_uS11_sf"/>
</dbReference>
<keyword evidence="5" id="KW-0687">Ribonucleoprotein</keyword>
<evidence type="ECO:0000256" key="4">
    <source>
        <dbReference type="ARBA" id="ARBA00023128"/>
    </source>
</evidence>
<evidence type="ECO:0000313" key="7">
    <source>
        <dbReference type="RefSeq" id="XP_015268476.1"/>
    </source>
</evidence>
<evidence type="ECO:0000256" key="2">
    <source>
        <dbReference type="ARBA" id="ARBA00007116"/>
    </source>
</evidence>
<comment type="subcellular location">
    <subcellularLocation>
        <location evidence="1">Mitochondrion</location>
    </subcellularLocation>
</comment>
<dbReference type="RefSeq" id="XP_015268476.1">
    <property type="nucleotide sequence ID" value="XM_015412990.1"/>
</dbReference>
<gene>
    <name evidence="7" type="primary">MRPL18</name>
</gene>
<keyword evidence="4" id="KW-0496">Mitochondrion</keyword>
<reference evidence="7" key="1">
    <citation type="submission" date="2025-08" db="UniProtKB">
        <authorList>
            <consortium name="RefSeq"/>
        </authorList>
    </citation>
    <scope>IDENTIFICATION</scope>
</reference>
<dbReference type="InterPro" id="IPR057268">
    <property type="entry name" value="Ribosomal_L18"/>
</dbReference>
<keyword evidence="3 7" id="KW-0689">Ribosomal protein</keyword>
<dbReference type="GO" id="GO:0005840">
    <property type="term" value="C:ribosome"/>
    <property type="evidence" value="ECO:0007669"/>
    <property type="project" value="UniProtKB-KW"/>
</dbReference>
<proteinExistence type="inferred from homology"/>
<dbReference type="GeneID" id="107111945"/>
<evidence type="ECO:0000256" key="1">
    <source>
        <dbReference type="ARBA" id="ARBA00004173"/>
    </source>
</evidence>
<comment type="similarity">
    <text evidence="2">Belongs to the universal ribosomal protein uL18 family.</text>
</comment>
<keyword evidence="6" id="KW-1185">Reference proteome</keyword>
<accession>A0ABM1K439</accession>
<evidence type="ECO:0000256" key="5">
    <source>
        <dbReference type="ARBA" id="ARBA00023274"/>
    </source>
</evidence>
<protein>
    <submittedName>
        <fullName evidence="7">39S ribosomal protein L18, mitochondrial</fullName>
    </submittedName>
</protein>
<dbReference type="SUPFAM" id="SSF53137">
    <property type="entry name" value="Translational machinery components"/>
    <property type="match status" value="1"/>
</dbReference>
<dbReference type="PANTHER" id="PTHR12899">
    <property type="entry name" value="39S RIBOSOMAL PROTEIN L18, MITOCHONDRIAL"/>
    <property type="match status" value="1"/>
</dbReference>